<evidence type="ECO:0000256" key="4">
    <source>
        <dbReference type="ARBA" id="ARBA00022631"/>
    </source>
</evidence>
<comment type="caution">
    <text evidence="8">The sequence shown here is derived from an EMBL/GenBank/DDBJ whole genome shotgun (WGS) entry which is preliminary data.</text>
</comment>
<dbReference type="InterPro" id="IPR018020">
    <property type="entry name" value="OHCU_decarboxylase"/>
</dbReference>
<keyword evidence="6" id="KW-0456">Lyase</keyword>
<evidence type="ECO:0000256" key="6">
    <source>
        <dbReference type="ARBA" id="ARBA00023239"/>
    </source>
</evidence>
<evidence type="ECO:0000259" key="7">
    <source>
        <dbReference type="Pfam" id="PF09349"/>
    </source>
</evidence>
<dbReference type="Proteomes" id="UP000316242">
    <property type="component" value="Unassembled WGS sequence"/>
</dbReference>
<evidence type="ECO:0000256" key="2">
    <source>
        <dbReference type="ARBA" id="ARBA00004754"/>
    </source>
</evidence>
<keyword evidence="4" id="KW-0659">Purine metabolism</keyword>
<evidence type="ECO:0000256" key="1">
    <source>
        <dbReference type="ARBA" id="ARBA00001163"/>
    </source>
</evidence>
<dbReference type="Pfam" id="PF09349">
    <property type="entry name" value="OHCU_decarbox"/>
    <property type="match status" value="1"/>
</dbReference>
<dbReference type="EC" id="4.1.1.97" evidence="3"/>
<comment type="catalytic activity">
    <reaction evidence="1">
        <text>5-hydroxy-2-oxo-4-ureido-2,5-dihydro-1H-imidazole-5-carboxylate + H(+) = (S)-allantoin + CO2</text>
        <dbReference type="Rhea" id="RHEA:26301"/>
        <dbReference type="ChEBI" id="CHEBI:15378"/>
        <dbReference type="ChEBI" id="CHEBI:15678"/>
        <dbReference type="ChEBI" id="CHEBI:16526"/>
        <dbReference type="ChEBI" id="CHEBI:58639"/>
        <dbReference type="EC" id="4.1.1.97"/>
    </reaction>
</comment>
<accession>A0ABQ0RHT6</accession>
<dbReference type="NCBIfam" id="NF010372">
    <property type="entry name" value="PRK13798.1"/>
    <property type="match status" value="1"/>
</dbReference>
<protein>
    <recommendedName>
        <fullName evidence="3">2-oxo-4-hydroxy-4-carboxy-5-ureidoimidazoline decarboxylase</fullName>
        <ecNumber evidence="3">4.1.1.97</ecNumber>
    </recommendedName>
</protein>
<gene>
    <name evidence="8" type="ORF">ANI01nite_05650</name>
</gene>
<name>A0ABQ0RHT6_GLUNI</name>
<dbReference type="SUPFAM" id="SSF158694">
    <property type="entry name" value="UraD-Like"/>
    <property type="match status" value="1"/>
</dbReference>
<dbReference type="InterPro" id="IPR036778">
    <property type="entry name" value="OHCU_decarboxylase_sf"/>
</dbReference>
<evidence type="ECO:0000313" key="8">
    <source>
        <dbReference type="EMBL" id="GEC11362.1"/>
    </source>
</evidence>
<evidence type="ECO:0000256" key="3">
    <source>
        <dbReference type="ARBA" id="ARBA00012257"/>
    </source>
</evidence>
<keyword evidence="9" id="KW-1185">Reference proteome</keyword>
<dbReference type="RefSeq" id="WP_066142904.1">
    <property type="nucleotide sequence ID" value="NZ_BAAAWM010000001.1"/>
</dbReference>
<dbReference type="PANTHER" id="PTHR43466">
    <property type="entry name" value="2-OXO-4-HYDROXY-4-CARBOXY-5-UREIDOIMIDAZOLINE DECARBOXYLASE-RELATED"/>
    <property type="match status" value="1"/>
</dbReference>
<proteinExistence type="predicted"/>
<reference evidence="8 9" key="1">
    <citation type="submission" date="2019-06" db="EMBL/GenBank/DDBJ databases">
        <title>Whole genome shotgun sequence of Glutamicibacter nicotianae NBRC 14234.</title>
        <authorList>
            <person name="Hosoyama A."/>
            <person name="Uohara A."/>
            <person name="Ohji S."/>
            <person name="Ichikawa N."/>
        </authorList>
    </citation>
    <scope>NUCLEOTIDE SEQUENCE [LARGE SCALE GENOMIC DNA]</scope>
    <source>
        <strain evidence="8 9">NBRC 14234</strain>
    </source>
</reference>
<evidence type="ECO:0000313" key="9">
    <source>
        <dbReference type="Proteomes" id="UP000316242"/>
    </source>
</evidence>
<evidence type="ECO:0000256" key="5">
    <source>
        <dbReference type="ARBA" id="ARBA00022793"/>
    </source>
</evidence>
<dbReference type="InterPro" id="IPR017595">
    <property type="entry name" value="OHCU_decarboxylase-2"/>
</dbReference>
<organism evidence="8 9">
    <name type="scientific">Glutamicibacter nicotianae</name>
    <name type="common">Arthrobacter nicotianae</name>
    <dbReference type="NCBI Taxonomy" id="37929"/>
    <lineage>
        <taxon>Bacteria</taxon>
        <taxon>Bacillati</taxon>
        <taxon>Actinomycetota</taxon>
        <taxon>Actinomycetes</taxon>
        <taxon>Micrococcales</taxon>
        <taxon>Micrococcaceae</taxon>
        <taxon>Glutamicibacter</taxon>
    </lineage>
</organism>
<comment type="pathway">
    <text evidence="2">Purine metabolism; urate degradation; (S)-allantoin from urate: step 3/3.</text>
</comment>
<sequence length="164" mass="18223">MRLDVFNQLPAAEAADVLRPCVDVDRWIDALVSARPFNSFDELSSYALQDVAPFNREEIAAALAHHPRIGEQAQGSSKEADLSRGEQAGLDFDGDVTSRLAAANKAYEQRFNRVFLIRAAGRSSEEILAECERRLANGEQEELLEVAEQLRQIALLRLQNAVDN</sequence>
<keyword evidence="5" id="KW-0210">Decarboxylase</keyword>
<dbReference type="PANTHER" id="PTHR43466:SF1">
    <property type="entry name" value="2-OXO-4-HYDROXY-4-CARBOXY-5-UREIDOIMIDAZOLINE DECARBOXYLASE-RELATED"/>
    <property type="match status" value="1"/>
</dbReference>
<feature type="domain" description="Oxo-4-hydroxy-4-carboxy-5-ureidoimidazoline decarboxylase" evidence="7">
    <location>
        <begin position="7"/>
        <end position="159"/>
    </location>
</feature>
<dbReference type="EMBL" id="BJNE01000002">
    <property type="protein sequence ID" value="GEC11362.1"/>
    <property type="molecule type" value="Genomic_DNA"/>
</dbReference>
<dbReference type="NCBIfam" id="TIGR03180">
    <property type="entry name" value="UraD_2"/>
    <property type="match status" value="1"/>
</dbReference>
<dbReference type="Gene3D" id="1.10.3330.10">
    <property type="entry name" value="Oxo-4-hydroxy-4-carboxy-5-ureidoimidazoline decarboxylase"/>
    <property type="match status" value="1"/>
</dbReference>